<dbReference type="Gene3D" id="3.90.226.10">
    <property type="entry name" value="2-enoyl-CoA Hydratase, Chain A, domain 1"/>
    <property type="match status" value="1"/>
</dbReference>
<dbReference type="FunFam" id="2.30.42.10:FF:000063">
    <property type="entry name" value="Peptidase, S41 family"/>
    <property type="match status" value="1"/>
</dbReference>
<dbReference type="GO" id="GO:0004175">
    <property type="term" value="F:endopeptidase activity"/>
    <property type="evidence" value="ECO:0007669"/>
    <property type="project" value="TreeGrafter"/>
</dbReference>
<dbReference type="Pfam" id="PF03572">
    <property type="entry name" value="Peptidase_S41"/>
    <property type="match status" value="1"/>
</dbReference>
<dbReference type="GO" id="GO:0030288">
    <property type="term" value="C:outer membrane-bounded periplasmic space"/>
    <property type="evidence" value="ECO:0007669"/>
    <property type="project" value="TreeGrafter"/>
</dbReference>
<dbReference type="GO" id="GO:0007165">
    <property type="term" value="P:signal transduction"/>
    <property type="evidence" value="ECO:0007669"/>
    <property type="project" value="TreeGrafter"/>
</dbReference>
<feature type="domain" description="PDZ" evidence="6">
    <location>
        <begin position="141"/>
        <end position="210"/>
    </location>
</feature>
<sequence length="462" mass="49218">MNQYQNHLPTSGKKTPPFASGKETQLLRVIQKALFTGALASIGHIGILLEAVNAGPPPAVGSAAQLAPTLEDSPKAIVDEVWQIVNRDYVDGDFNKVDWQAVRTDLLSRDYSSPAAAYAAVREALSKLDDPYTRFLDPEQYQTLTSKTAGELSGVGIKLGVNENQRLVVVEPIENSPAAAAQLEAGDEIVAIDDRLTTGMKVEEASKLIRGPLGTSVKLRISRMGQEEFDVNLTRARIEVAAVHYSLKEEGATKVGYIQLDEFSSHAPEQMLRAIGDLSAKGAQAFVLDLRGNPGGLLYASVEIAKMWLDGGTIVSTVDRQGDSIEFKAEPQPGIAFAPPVFKMPLAVLVDGNSASASEILAGALKDNARATIIGTQTFGKALVQSVHGLSDGSGLAVTIAHYYTPNGTDISHKGITPDITINPNSALTPQTVATKDDPWYVTAINNLRAQITPAPLANTDN</sequence>
<dbReference type="AlphaFoldDB" id="A0A7C3VMX3"/>
<dbReference type="Pfam" id="PF00595">
    <property type="entry name" value="PDZ"/>
    <property type="match status" value="1"/>
</dbReference>
<evidence type="ECO:0000256" key="4">
    <source>
        <dbReference type="ARBA" id="ARBA00022825"/>
    </source>
</evidence>
<evidence type="ECO:0000256" key="1">
    <source>
        <dbReference type="ARBA" id="ARBA00009179"/>
    </source>
</evidence>
<dbReference type="InterPro" id="IPR001478">
    <property type="entry name" value="PDZ"/>
</dbReference>
<comment type="similarity">
    <text evidence="1 5">Belongs to the peptidase S41A family.</text>
</comment>
<dbReference type="GO" id="GO:0008236">
    <property type="term" value="F:serine-type peptidase activity"/>
    <property type="evidence" value="ECO:0007669"/>
    <property type="project" value="UniProtKB-KW"/>
</dbReference>
<dbReference type="SUPFAM" id="SSF52096">
    <property type="entry name" value="ClpP/crotonase"/>
    <property type="match status" value="1"/>
</dbReference>
<dbReference type="PANTHER" id="PTHR32060">
    <property type="entry name" value="TAIL-SPECIFIC PROTEASE"/>
    <property type="match status" value="1"/>
</dbReference>
<keyword evidence="3 5" id="KW-0378">Hydrolase</keyword>
<dbReference type="InterPro" id="IPR036034">
    <property type="entry name" value="PDZ_sf"/>
</dbReference>
<dbReference type="InterPro" id="IPR004447">
    <property type="entry name" value="Peptidase_S41A"/>
</dbReference>
<dbReference type="PANTHER" id="PTHR32060:SF30">
    <property type="entry name" value="CARBOXY-TERMINAL PROCESSING PROTEASE CTPA"/>
    <property type="match status" value="1"/>
</dbReference>
<dbReference type="SMART" id="SM00245">
    <property type="entry name" value="TSPc"/>
    <property type="match status" value="1"/>
</dbReference>
<gene>
    <name evidence="7" type="ORF">ENR15_05680</name>
</gene>
<protein>
    <submittedName>
        <fullName evidence="7">S41 family peptidase</fullName>
    </submittedName>
</protein>
<dbReference type="PROSITE" id="PS50106">
    <property type="entry name" value="PDZ"/>
    <property type="match status" value="1"/>
</dbReference>
<organism evidence="7">
    <name type="scientific">Planktothricoides sp. SpSt-374</name>
    <dbReference type="NCBI Taxonomy" id="2282167"/>
    <lineage>
        <taxon>Bacteria</taxon>
        <taxon>Bacillati</taxon>
        <taxon>Cyanobacteriota</taxon>
        <taxon>Cyanophyceae</taxon>
        <taxon>Oscillatoriophycideae</taxon>
        <taxon>Oscillatoriales</taxon>
        <taxon>Oscillatoriaceae</taxon>
        <taxon>Planktothricoides</taxon>
    </lineage>
</organism>
<dbReference type="Gene3D" id="2.30.42.10">
    <property type="match status" value="1"/>
</dbReference>
<dbReference type="GO" id="GO:0006508">
    <property type="term" value="P:proteolysis"/>
    <property type="evidence" value="ECO:0007669"/>
    <property type="project" value="UniProtKB-KW"/>
</dbReference>
<evidence type="ECO:0000259" key="6">
    <source>
        <dbReference type="PROSITE" id="PS50106"/>
    </source>
</evidence>
<dbReference type="NCBIfam" id="TIGR00225">
    <property type="entry name" value="prc"/>
    <property type="match status" value="1"/>
</dbReference>
<evidence type="ECO:0000256" key="5">
    <source>
        <dbReference type="RuleBase" id="RU004404"/>
    </source>
</evidence>
<dbReference type="CDD" id="cd07560">
    <property type="entry name" value="Peptidase_S41_CPP"/>
    <property type="match status" value="1"/>
</dbReference>
<dbReference type="InterPro" id="IPR029045">
    <property type="entry name" value="ClpP/crotonase-like_dom_sf"/>
</dbReference>
<accession>A0A7C3VMX3</accession>
<dbReference type="SUPFAM" id="SSF50156">
    <property type="entry name" value="PDZ domain-like"/>
    <property type="match status" value="1"/>
</dbReference>
<evidence type="ECO:0000256" key="2">
    <source>
        <dbReference type="ARBA" id="ARBA00022670"/>
    </source>
</evidence>
<dbReference type="InterPro" id="IPR005151">
    <property type="entry name" value="Tail-specific_protease"/>
</dbReference>
<keyword evidence="4 5" id="KW-0720">Serine protease</keyword>
<dbReference type="Gene3D" id="3.30.750.44">
    <property type="match status" value="1"/>
</dbReference>
<proteinExistence type="inferred from homology"/>
<reference evidence="7" key="1">
    <citation type="journal article" date="2020" name="mSystems">
        <title>Genome- and Community-Level Interaction Insights into Carbon Utilization and Element Cycling Functions of Hydrothermarchaeota in Hydrothermal Sediment.</title>
        <authorList>
            <person name="Zhou Z."/>
            <person name="Liu Y."/>
            <person name="Xu W."/>
            <person name="Pan J."/>
            <person name="Luo Z.H."/>
            <person name="Li M."/>
        </authorList>
    </citation>
    <scope>NUCLEOTIDE SEQUENCE [LARGE SCALE GENOMIC DNA]</scope>
    <source>
        <strain evidence="7">SpSt-374</strain>
    </source>
</reference>
<name>A0A7C3VMX3_9CYAN</name>
<dbReference type="CDD" id="cd06782">
    <property type="entry name" value="cpPDZ_CPP-like"/>
    <property type="match status" value="1"/>
</dbReference>
<dbReference type="EMBL" id="DSPX01000054">
    <property type="protein sequence ID" value="HGG00150.1"/>
    <property type="molecule type" value="Genomic_DNA"/>
</dbReference>
<evidence type="ECO:0000313" key="7">
    <source>
        <dbReference type="EMBL" id="HGG00150.1"/>
    </source>
</evidence>
<dbReference type="SMART" id="SM00228">
    <property type="entry name" value="PDZ"/>
    <property type="match status" value="1"/>
</dbReference>
<comment type="caution">
    <text evidence="7">The sequence shown here is derived from an EMBL/GenBank/DDBJ whole genome shotgun (WGS) entry which is preliminary data.</text>
</comment>
<evidence type="ECO:0000256" key="3">
    <source>
        <dbReference type="ARBA" id="ARBA00022801"/>
    </source>
</evidence>
<keyword evidence="2 5" id="KW-0645">Protease</keyword>